<evidence type="ECO:0000313" key="2">
    <source>
        <dbReference type="EMBL" id="SEW37311.1"/>
    </source>
</evidence>
<dbReference type="GeneID" id="99987965"/>
<evidence type="ECO:0000259" key="1">
    <source>
        <dbReference type="Pfam" id="PF15515"/>
    </source>
</evidence>
<dbReference type="InterPro" id="IPR043004">
    <property type="entry name" value="MvaI_BcnI_cat"/>
</dbReference>
<dbReference type="InterPro" id="IPR029127">
    <property type="entry name" value="MvaI_BcnI"/>
</dbReference>
<dbReference type="STRING" id="1267423.SAMN05216290_3287"/>
<gene>
    <name evidence="2" type="ORF">SAMN05216290_3287</name>
</gene>
<dbReference type="Gene3D" id="3.40.210.20">
    <property type="entry name" value="MvaI/BcnI restriction endonuclease, catalytic domain"/>
    <property type="match status" value="1"/>
</dbReference>
<keyword evidence="2" id="KW-0378">Hydrolase</keyword>
<name>A0A1I0R9D8_9BACT</name>
<keyword evidence="3" id="KW-1185">Reference proteome</keyword>
<protein>
    <submittedName>
        <fullName evidence="2">MvaI/BcnI restriction endonuclease family protein</fullName>
    </submittedName>
</protein>
<sequence length="436" mass="49168">MNLNNLKSLFAYNGCTEIYVKSLAANDNSKNQIYFGGNFEIVNVLPVTSIETVEAGDWKRERFKAKLDFAWLNDEGKISVAPHAQLILYPKYPEVRFSGFLLGCQDAPSDLMANRIVDRLLFVSVDNNGRTLGYVAAPDSEIANEFKQQDSLGEHGVFRVIELPQVANNRSVLLNELCRIHGLGWIDSKRLDSVGNILPCKSSNCGGYTLEAELGVTPNGYSEPDFMGWEIKQFGVKRFDKIDSSVITLMTPEPTDGLYKTEGTEYFIRNYGYPDKLGRPDRMNFGGVHKVGEVHKSTNLEMKLLGFDHETGKIRNSNGRIALLDNKGNETASWSFASMLLHWNRKHDKACYVPSLSETTGDRKYKYGNNVVLGTGTDFQLFLTEMAKGNIYYDPGIKLENMSTKPKIKKRSQFRIKSKFLPDLYKKNEIVDVCQP</sequence>
<dbReference type="GO" id="GO:0004519">
    <property type="term" value="F:endonuclease activity"/>
    <property type="evidence" value="ECO:0007669"/>
    <property type="project" value="UniProtKB-KW"/>
</dbReference>
<feature type="domain" description="MvaI/BcnI restriction endonuclease" evidence="1">
    <location>
        <begin position="175"/>
        <end position="425"/>
    </location>
</feature>
<proteinExistence type="predicted"/>
<organism evidence="2 3">
    <name type="scientific">Roseivirga pacifica</name>
    <dbReference type="NCBI Taxonomy" id="1267423"/>
    <lineage>
        <taxon>Bacteria</taxon>
        <taxon>Pseudomonadati</taxon>
        <taxon>Bacteroidota</taxon>
        <taxon>Cytophagia</taxon>
        <taxon>Cytophagales</taxon>
        <taxon>Roseivirgaceae</taxon>
        <taxon>Roseivirga</taxon>
    </lineage>
</organism>
<dbReference type="Proteomes" id="UP000199437">
    <property type="component" value="Unassembled WGS sequence"/>
</dbReference>
<keyword evidence="2" id="KW-0540">Nuclease</keyword>
<dbReference type="RefSeq" id="WP_090259883.1">
    <property type="nucleotide sequence ID" value="NZ_FOIR01000003.1"/>
</dbReference>
<keyword evidence="2" id="KW-0255">Endonuclease</keyword>
<dbReference type="OrthoDB" id="9204522at2"/>
<evidence type="ECO:0000313" key="3">
    <source>
        <dbReference type="Proteomes" id="UP000199437"/>
    </source>
</evidence>
<reference evidence="3" key="1">
    <citation type="submission" date="2016-10" db="EMBL/GenBank/DDBJ databases">
        <authorList>
            <person name="Varghese N."/>
            <person name="Submissions S."/>
        </authorList>
    </citation>
    <scope>NUCLEOTIDE SEQUENCE [LARGE SCALE GENOMIC DNA]</scope>
    <source>
        <strain evidence="3">CGMCC 1.12402</strain>
    </source>
</reference>
<dbReference type="EMBL" id="FOIR01000003">
    <property type="protein sequence ID" value="SEW37311.1"/>
    <property type="molecule type" value="Genomic_DNA"/>
</dbReference>
<dbReference type="AlphaFoldDB" id="A0A1I0R9D8"/>
<accession>A0A1I0R9D8</accession>
<dbReference type="Pfam" id="PF15515">
    <property type="entry name" value="MvaI_BcnI"/>
    <property type="match status" value="1"/>
</dbReference>